<dbReference type="AlphaFoldDB" id="A0AAD1UB59"/>
<feature type="compositionally biased region" description="Polar residues" evidence="1">
    <location>
        <begin position="91"/>
        <end position="113"/>
    </location>
</feature>
<reference evidence="2" key="1">
    <citation type="submission" date="2023-07" db="EMBL/GenBank/DDBJ databases">
        <authorList>
            <consortium name="AG Swart"/>
            <person name="Singh M."/>
            <person name="Singh A."/>
            <person name="Seah K."/>
            <person name="Emmerich C."/>
        </authorList>
    </citation>
    <scope>NUCLEOTIDE SEQUENCE</scope>
    <source>
        <strain evidence="2">DP1</strain>
    </source>
</reference>
<organism evidence="2 3">
    <name type="scientific">Euplotes crassus</name>
    <dbReference type="NCBI Taxonomy" id="5936"/>
    <lineage>
        <taxon>Eukaryota</taxon>
        <taxon>Sar</taxon>
        <taxon>Alveolata</taxon>
        <taxon>Ciliophora</taxon>
        <taxon>Intramacronucleata</taxon>
        <taxon>Spirotrichea</taxon>
        <taxon>Hypotrichia</taxon>
        <taxon>Euplotida</taxon>
        <taxon>Euplotidae</taxon>
        <taxon>Moneuplotes</taxon>
    </lineage>
</organism>
<dbReference type="EMBL" id="CAMPGE010003405">
    <property type="protein sequence ID" value="CAI2362239.1"/>
    <property type="molecule type" value="Genomic_DNA"/>
</dbReference>
<evidence type="ECO:0000313" key="3">
    <source>
        <dbReference type="Proteomes" id="UP001295684"/>
    </source>
</evidence>
<comment type="caution">
    <text evidence="2">The sequence shown here is derived from an EMBL/GenBank/DDBJ whole genome shotgun (WGS) entry which is preliminary data.</text>
</comment>
<evidence type="ECO:0000256" key="1">
    <source>
        <dbReference type="SAM" id="MobiDB-lite"/>
    </source>
</evidence>
<name>A0AAD1UB59_EUPCR</name>
<sequence>MSLKVPSITRRKVESKVCYPNKSPKRLNKKLEILQKIKETKLKEIISYSSSMKRQTNETMHQKVKKYFKMLCPNRGNFSISRAIQSQREALGSSSRIENSQNGQNNTHASWKKNNMLRVDRSYFSKTRRLSQPHNSSNRSLRTTKSNIKTIPKIDRTSITNTISRASKAEPQGLFMHPEKSKRMISISTDKSLNSTFQQFRQVPSSTCRKIIFKKKRSQGKMPEIQKISKIYLKKDSELDQNDSMAMVTGDKTSPNGTLTPTEIEPIQEEQLGESIMTKVPQLRILKENPLNPIENEKKKKILEKLFAVNYDTGQKSDIGSYKNGYQRDNPKLSSKMRKLNSTHVNGFHQPNINIEVSNIGLNSMGMEKYKSMEPSRRYNSVSRAPFHTSTSRDPEIYQERKILNPKLILKKSKKSALAINEIGILKFLNKK</sequence>
<evidence type="ECO:0000313" key="2">
    <source>
        <dbReference type="EMBL" id="CAI2362239.1"/>
    </source>
</evidence>
<dbReference type="Proteomes" id="UP001295684">
    <property type="component" value="Unassembled WGS sequence"/>
</dbReference>
<accession>A0AAD1UB59</accession>
<feature type="compositionally biased region" description="Polar residues" evidence="1">
    <location>
        <begin position="132"/>
        <end position="145"/>
    </location>
</feature>
<protein>
    <submittedName>
        <fullName evidence="2">Uncharacterized protein</fullName>
    </submittedName>
</protein>
<feature type="region of interest" description="Disordered" evidence="1">
    <location>
        <begin position="91"/>
        <end position="145"/>
    </location>
</feature>
<keyword evidence="3" id="KW-1185">Reference proteome</keyword>
<gene>
    <name evidence="2" type="ORF">ECRASSUSDP1_LOCUS3561</name>
</gene>
<proteinExistence type="predicted"/>